<dbReference type="EMBL" id="FZNR01000003">
    <property type="protein sequence ID" value="SNR54297.1"/>
    <property type="molecule type" value="Genomic_DNA"/>
</dbReference>
<evidence type="ECO:0000313" key="2">
    <source>
        <dbReference type="EMBL" id="SNR54297.1"/>
    </source>
</evidence>
<accession>A0A238X5W0</accession>
<organism evidence="2 3">
    <name type="scientific">Actinoplanes regularis</name>
    <dbReference type="NCBI Taxonomy" id="52697"/>
    <lineage>
        <taxon>Bacteria</taxon>
        <taxon>Bacillati</taxon>
        <taxon>Actinomycetota</taxon>
        <taxon>Actinomycetes</taxon>
        <taxon>Micromonosporales</taxon>
        <taxon>Micromonosporaceae</taxon>
        <taxon>Actinoplanes</taxon>
    </lineage>
</organism>
<evidence type="ECO:0000313" key="3">
    <source>
        <dbReference type="Proteomes" id="UP000198415"/>
    </source>
</evidence>
<reference evidence="2 3" key="1">
    <citation type="submission" date="2017-06" db="EMBL/GenBank/DDBJ databases">
        <authorList>
            <person name="Kim H.J."/>
            <person name="Triplett B.A."/>
        </authorList>
    </citation>
    <scope>NUCLEOTIDE SEQUENCE [LARGE SCALE GENOMIC DNA]</scope>
    <source>
        <strain evidence="2 3">DSM 43151</strain>
    </source>
</reference>
<keyword evidence="3" id="KW-1185">Reference proteome</keyword>
<dbReference type="Proteomes" id="UP000198415">
    <property type="component" value="Unassembled WGS sequence"/>
</dbReference>
<protein>
    <submittedName>
        <fullName evidence="2">Uncharacterized protein</fullName>
    </submittedName>
</protein>
<dbReference type="OrthoDB" id="9957720at2"/>
<name>A0A238X5W0_9ACTN</name>
<evidence type="ECO:0000256" key="1">
    <source>
        <dbReference type="SAM" id="Phobius"/>
    </source>
</evidence>
<gene>
    <name evidence="2" type="ORF">SAMN06264365_103104</name>
</gene>
<proteinExistence type="predicted"/>
<keyword evidence="1" id="KW-0472">Membrane</keyword>
<keyword evidence="1" id="KW-0812">Transmembrane</keyword>
<keyword evidence="1" id="KW-1133">Transmembrane helix</keyword>
<dbReference type="AlphaFoldDB" id="A0A238X5W0"/>
<dbReference type="RefSeq" id="WP_143232277.1">
    <property type="nucleotide sequence ID" value="NZ_BOMU01000040.1"/>
</dbReference>
<sequence>MNTYGKPESQVWAGLPQTEHSALTPLGEIEQATKIAEGIKQPRHGWRRAVVVIGLVLLALWAVAAVVGGMLSAAQQ</sequence>
<feature type="transmembrane region" description="Helical" evidence="1">
    <location>
        <begin position="49"/>
        <end position="74"/>
    </location>
</feature>